<keyword evidence="13" id="KW-0418">Kinase</keyword>
<dbReference type="PANTHER" id="PTHR48056:SF44">
    <property type="entry name" value="RECEPTOR PROTEIN KINASE CLAVATA1"/>
    <property type="match status" value="1"/>
</dbReference>
<dbReference type="FunFam" id="3.80.10.10:FF:000221">
    <property type="entry name" value="Leucine-rich repeat receptor-like protein kinase PXL1"/>
    <property type="match status" value="1"/>
</dbReference>
<dbReference type="Gene3D" id="3.30.200.20">
    <property type="entry name" value="Phosphorylase Kinase, domain 1"/>
    <property type="match status" value="1"/>
</dbReference>
<accession>D8QT38</accession>
<dbReference type="AlphaFoldDB" id="D8QT38"/>
<proteinExistence type="inferred from homology"/>
<evidence type="ECO:0000256" key="1">
    <source>
        <dbReference type="ARBA" id="ARBA00004162"/>
    </source>
</evidence>
<keyword evidence="15 20" id="KW-1133">Transmembrane helix</keyword>
<evidence type="ECO:0000256" key="13">
    <source>
        <dbReference type="ARBA" id="ARBA00022777"/>
    </source>
</evidence>
<evidence type="ECO:0000256" key="16">
    <source>
        <dbReference type="ARBA" id="ARBA00023136"/>
    </source>
</evidence>
<evidence type="ECO:0000256" key="10">
    <source>
        <dbReference type="ARBA" id="ARBA00022729"/>
    </source>
</evidence>
<dbReference type="EMBL" id="GL377566">
    <property type="protein sequence ID" value="EFJ37546.1"/>
    <property type="molecule type" value="Genomic_DNA"/>
</dbReference>
<organism evidence="24">
    <name type="scientific">Selaginella moellendorffii</name>
    <name type="common">Spikemoss</name>
    <dbReference type="NCBI Taxonomy" id="88036"/>
    <lineage>
        <taxon>Eukaryota</taxon>
        <taxon>Viridiplantae</taxon>
        <taxon>Streptophyta</taxon>
        <taxon>Embryophyta</taxon>
        <taxon>Tracheophyta</taxon>
        <taxon>Lycopodiopsida</taxon>
        <taxon>Selaginellales</taxon>
        <taxon>Selaginellaceae</taxon>
        <taxon>Selaginella</taxon>
    </lineage>
</organism>
<evidence type="ECO:0000256" key="2">
    <source>
        <dbReference type="ARBA" id="ARBA00008684"/>
    </source>
</evidence>
<evidence type="ECO:0000256" key="11">
    <source>
        <dbReference type="ARBA" id="ARBA00022737"/>
    </source>
</evidence>
<dbReference type="InterPro" id="IPR013210">
    <property type="entry name" value="LRR_N_plant-typ"/>
</dbReference>
<dbReference type="Gene3D" id="3.80.10.10">
    <property type="entry name" value="Ribonuclease Inhibitor"/>
    <property type="match status" value="4"/>
</dbReference>
<dbReference type="EC" id="2.7.11.1" evidence="3"/>
<dbReference type="FunFam" id="3.80.10.10:FF:000095">
    <property type="entry name" value="LRR receptor-like serine/threonine-protein kinase GSO1"/>
    <property type="match status" value="2"/>
</dbReference>
<dbReference type="PANTHER" id="PTHR48056">
    <property type="entry name" value="LRR RECEPTOR-LIKE SERINE/THREONINE-PROTEIN KINASE-RELATED"/>
    <property type="match status" value="1"/>
</dbReference>
<dbReference type="SUPFAM" id="SSF56112">
    <property type="entry name" value="Protein kinase-like (PK-like)"/>
    <property type="match status" value="1"/>
</dbReference>
<keyword evidence="10 21" id="KW-0732">Signal</keyword>
<dbReference type="Gramene" id="EFJ37546">
    <property type="protein sequence ID" value="EFJ37546"/>
    <property type="gene ID" value="SELMODRAFT_165220"/>
</dbReference>
<keyword evidence="4" id="KW-1003">Cell membrane</keyword>
<feature type="signal peptide" evidence="21">
    <location>
        <begin position="1"/>
        <end position="22"/>
    </location>
</feature>
<keyword evidence="12" id="KW-0547">Nucleotide-binding</keyword>
<keyword evidence="14" id="KW-0067">ATP-binding</keyword>
<dbReference type="HOGENOM" id="CLU_000288_22_1_1"/>
<dbReference type="Proteomes" id="UP000001514">
    <property type="component" value="Unassembled WGS sequence"/>
</dbReference>
<reference evidence="23 24" key="1">
    <citation type="journal article" date="2011" name="Science">
        <title>The Selaginella genome identifies genetic changes associated with the evolution of vascular plants.</title>
        <authorList>
            <person name="Banks J.A."/>
            <person name="Nishiyama T."/>
            <person name="Hasebe M."/>
            <person name="Bowman J.L."/>
            <person name="Gribskov M."/>
            <person name="dePamphilis C."/>
            <person name="Albert V.A."/>
            <person name="Aono N."/>
            <person name="Aoyama T."/>
            <person name="Ambrose B.A."/>
            <person name="Ashton N.W."/>
            <person name="Axtell M.J."/>
            <person name="Barker E."/>
            <person name="Barker M.S."/>
            <person name="Bennetzen J.L."/>
            <person name="Bonawitz N.D."/>
            <person name="Chapple C."/>
            <person name="Cheng C."/>
            <person name="Correa L.G."/>
            <person name="Dacre M."/>
            <person name="DeBarry J."/>
            <person name="Dreyer I."/>
            <person name="Elias M."/>
            <person name="Engstrom E.M."/>
            <person name="Estelle M."/>
            <person name="Feng L."/>
            <person name="Finet C."/>
            <person name="Floyd S.K."/>
            <person name="Frommer W.B."/>
            <person name="Fujita T."/>
            <person name="Gramzow L."/>
            <person name="Gutensohn M."/>
            <person name="Harholt J."/>
            <person name="Hattori M."/>
            <person name="Heyl A."/>
            <person name="Hirai T."/>
            <person name="Hiwatashi Y."/>
            <person name="Ishikawa M."/>
            <person name="Iwata M."/>
            <person name="Karol K.G."/>
            <person name="Koehler B."/>
            <person name="Kolukisaoglu U."/>
            <person name="Kubo M."/>
            <person name="Kurata T."/>
            <person name="Lalonde S."/>
            <person name="Li K."/>
            <person name="Li Y."/>
            <person name="Litt A."/>
            <person name="Lyons E."/>
            <person name="Manning G."/>
            <person name="Maruyama T."/>
            <person name="Michael T.P."/>
            <person name="Mikami K."/>
            <person name="Miyazaki S."/>
            <person name="Morinaga S."/>
            <person name="Murata T."/>
            <person name="Mueller-Roeber B."/>
            <person name="Nelson D.R."/>
            <person name="Obara M."/>
            <person name="Oguri Y."/>
            <person name="Olmstead R.G."/>
            <person name="Onodera N."/>
            <person name="Petersen B.L."/>
            <person name="Pils B."/>
            <person name="Prigge M."/>
            <person name="Rensing S.A."/>
            <person name="Riano-Pachon D.M."/>
            <person name="Roberts A.W."/>
            <person name="Sato Y."/>
            <person name="Scheller H.V."/>
            <person name="Schulz B."/>
            <person name="Schulz C."/>
            <person name="Shakirov E.V."/>
            <person name="Shibagaki N."/>
            <person name="Shinohara N."/>
            <person name="Shippen D.E."/>
            <person name="Soerensen I."/>
            <person name="Sotooka R."/>
            <person name="Sugimoto N."/>
            <person name="Sugita M."/>
            <person name="Sumikawa N."/>
            <person name="Tanurdzic M."/>
            <person name="Theissen G."/>
            <person name="Ulvskov P."/>
            <person name="Wakazuki S."/>
            <person name="Weng J.K."/>
            <person name="Willats W.W."/>
            <person name="Wipf D."/>
            <person name="Wolf P.G."/>
            <person name="Yang L."/>
            <person name="Zimmer A.D."/>
            <person name="Zhu Q."/>
            <person name="Mitros T."/>
            <person name="Hellsten U."/>
            <person name="Loque D."/>
            <person name="Otillar R."/>
            <person name="Salamov A."/>
            <person name="Schmutz J."/>
            <person name="Shapiro H."/>
            <person name="Lindquist E."/>
            <person name="Lucas S."/>
            <person name="Rokhsar D."/>
            <person name="Grigoriev I.V."/>
        </authorList>
    </citation>
    <scope>NUCLEOTIDE SEQUENCE [LARGE SCALE GENOMIC DNA]</scope>
</reference>
<dbReference type="InterPro" id="IPR001611">
    <property type="entry name" value="Leu-rich_rpt"/>
</dbReference>
<keyword evidence="17" id="KW-0325">Glycoprotein</keyword>
<dbReference type="InterPro" id="IPR050647">
    <property type="entry name" value="Plant_LRR-RLKs"/>
</dbReference>
<dbReference type="GO" id="GO:0005886">
    <property type="term" value="C:plasma membrane"/>
    <property type="evidence" value="ECO:0007669"/>
    <property type="project" value="UniProtKB-SubCell"/>
</dbReference>
<dbReference type="PROSITE" id="PS00108">
    <property type="entry name" value="PROTEIN_KINASE_ST"/>
    <property type="match status" value="1"/>
</dbReference>
<dbReference type="InterPro" id="IPR011009">
    <property type="entry name" value="Kinase-like_dom_sf"/>
</dbReference>
<comment type="catalytic activity">
    <reaction evidence="19">
        <text>L-seryl-[protein] + ATP = O-phospho-L-seryl-[protein] + ADP + H(+)</text>
        <dbReference type="Rhea" id="RHEA:17989"/>
        <dbReference type="Rhea" id="RHEA-COMP:9863"/>
        <dbReference type="Rhea" id="RHEA-COMP:11604"/>
        <dbReference type="ChEBI" id="CHEBI:15378"/>
        <dbReference type="ChEBI" id="CHEBI:29999"/>
        <dbReference type="ChEBI" id="CHEBI:30616"/>
        <dbReference type="ChEBI" id="CHEBI:83421"/>
        <dbReference type="ChEBI" id="CHEBI:456216"/>
        <dbReference type="EC" id="2.7.11.1"/>
    </reaction>
</comment>
<evidence type="ECO:0000313" key="23">
    <source>
        <dbReference type="EMBL" id="EFJ37546.1"/>
    </source>
</evidence>
<evidence type="ECO:0000313" key="24">
    <source>
        <dbReference type="Proteomes" id="UP000001514"/>
    </source>
</evidence>
<dbReference type="SMART" id="SM00220">
    <property type="entry name" value="S_TKc"/>
    <property type="match status" value="1"/>
</dbReference>
<dbReference type="Pfam" id="PF00560">
    <property type="entry name" value="LRR_1"/>
    <property type="match status" value="7"/>
</dbReference>
<keyword evidence="8" id="KW-0808">Transferase</keyword>
<evidence type="ECO:0000256" key="9">
    <source>
        <dbReference type="ARBA" id="ARBA00022692"/>
    </source>
</evidence>
<dbReference type="GO" id="GO:0004674">
    <property type="term" value="F:protein serine/threonine kinase activity"/>
    <property type="evidence" value="ECO:0007669"/>
    <property type="project" value="UniProtKB-KW"/>
</dbReference>
<evidence type="ECO:0000256" key="17">
    <source>
        <dbReference type="ARBA" id="ARBA00023180"/>
    </source>
</evidence>
<evidence type="ECO:0000256" key="19">
    <source>
        <dbReference type="ARBA" id="ARBA00048679"/>
    </source>
</evidence>
<gene>
    <name evidence="23" type="ORF">SELMODRAFT_165220</name>
</gene>
<sequence length="1017" mass="108921">MSCQILAAVLGSCFAIFAVVLGDGSDQVVAMLALKSGIVDRYDRLASWKSSDKSPCGWEGVECVTGIVVGINIGSRNLSGSIDGLFDCSGLSNLSSFAAYDNSFSGGFPAWILSCKNLVSLELQRNPSMGGALPANLSALSLLQHLDLSFDPFTGTIPEELGGLKNLQRLLLWSCKLEGPLPSSIGELSSLTNLTLSYNNLGPELPESLRNLSTLQSLKCGGCGLSGRIPSWLGDLRKLDFLELTYNSLSGDIPVAILGLPKLTKLELYNNLLTGGIPREIAGLTSLTDLDLSSNSLSGSIPEEIASIRGLALIHLWNNSLTGAVPRGIANLTALYDVGLFQNRLTGKLPPDMGSLSSLQIFDVSSNNLSGEIPRNLCRGGRLWRLMLFQNSFSGGIPPELGSCESLIRVRIFGNSLSGAVPPGLWGKPLMVILDISDNQLEGAIDPAIAKSERLEMLRIFGNQLGGELPRSMGRLRSLNQLNASGNQLTGSIPSEIAQCLSLTYLFLDGNKLQGPIPGEIGELKRLQYLSLARNSLSGSIPGEVGELSNLISLDLSENQLSGRIPPELGKLRLAEFTHFNVSYNRLTGSVPFDVNSAVFGSSFIGNPGLCVTTSGSPCSASSGMEADQTQRSKRSPGVMALIAGVVLASAAVVSLAASCWFYRKYKALVHREEQDQRFGGRGEALEWSLTPFQKLDFSQEDVLASLDEDNVIGCGGAGKVYKASLKNGQCLAVKKLWSSSGGKDTTSSSGWDYGFQAEIESLGRIRHVNIVRLLCCCSNGETNVLVYDYMPNGSLGDLLHSKKGGVLDWSARYRAALGAAHGLAYLHHDCVPQILHRDVKSNNILLSEDFDGLLADFGLARLLEGSSSGENGGGYSVSSLPGSLGYIAPEYAHKLKVNEKSDIYSYGVVLLELLTGRRPVDAGFGDDGMDIVRWVCAKIQSRDDVIKVFDPRIVGASPRDMMLVLKIALHCTSEVPANRPSMREVVRMLKDVDPSLSSAGDSDDQIDRKKSLIDVV</sequence>
<dbReference type="InterPro" id="IPR003591">
    <property type="entry name" value="Leu-rich_rpt_typical-subtyp"/>
</dbReference>
<dbReference type="PROSITE" id="PS50011">
    <property type="entry name" value="PROTEIN_KINASE_DOM"/>
    <property type="match status" value="1"/>
</dbReference>
<evidence type="ECO:0000256" key="8">
    <source>
        <dbReference type="ARBA" id="ARBA00022679"/>
    </source>
</evidence>
<dbReference type="FunFam" id="1.10.510.10:FF:000417">
    <property type="entry name" value="Leucine-rich repeat receptor-like protein kinase"/>
    <property type="match status" value="1"/>
</dbReference>
<evidence type="ECO:0000256" key="5">
    <source>
        <dbReference type="ARBA" id="ARBA00022527"/>
    </source>
</evidence>
<protein>
    <recommendedName>
        <fullName evidence="3">non-specific serine/threonine protein kinase</fullName>
        <ecNumber evidence="3">2.7.11.1</ecNumber>
    </recommendedName>
</protein>
<dbReference type="eggNOG" id="ENOG502QQFB">
    <property type="taxonomic scope" value="Eukaryota"/>
</dbReference>
<evidence type="ECO:0000256" key="21">
    <source>
        <dbReference type="SAM" id="SignalP"/>
    </source>
</evidence>
<evidence type="ECO:0000256" key="7">
    <source>
        <dbReference type="ARBA" id="ARBA00022614"/>
    </source>
</evidence>
<evidence type="ECO:0000259" key="22">
    <source>
        <dbReference type="PROSITE" id="PS50011"/>
    </source>
</evidence>
<dbReference type="InterPro" id="IPR000719">
    <property type="entry name" value="Prot_kinase_dom"/>
</dbReference>
<keyword evidence="24" id="KW-1185">Reference proteome</keyword>
<dbReference type="KEGG" id="smo:SELMODRAFT_165220"/>
<name>D8QT38_SELML</name>
<keyword evidence="16 20" id="KW-0472">Membrane</keyword>
<evidence type="ECO:0000256" key="15">
    <source>
        <dbReference type="ARBA" id="ARBA00022989"/>
    </source>
</evidence>
<evidence type="ECO:0000256" key="6">
    <source>
        <dbReference type="ARBA" id="ARBA00022553"/>
    </source>
</evidence>
<keyword evidence="6" id="KW-0597">Phosphoprotein</keyword>
<dbReference type="PRINTS" id="PR00019">
    <property type="entry name" value="LEURICHRPT"/>
</dbReference>
<evidence type="ECO:0000256" key="18">
    <source>
        <dbReference type="ARBA" id="ARBA00047899"/>
    </source>
</evidence>
<keyword evidence="11" id="KW-0677">Repeat</keyword>
<feature type="chain" id="PRO_5003121145" description="non-specific serine/threonine protein kinase" evidence="21">
    <location>
        <begin position="23"/>
        <end position="1017"/>
    </location>
</feature>
<dbReference type="InterPro" id="IPR032675">
    <property type="entry name" value="LRR_dom_sf"/>
</dbReference>
<dbReference type="Pfam" id="PF23598">
    <property type="entry name" value="LRR_14"/>
    <property type="match status" value="1"/>
</dbReference>
<evidence type="ECO:0000256" key="3">
    <source>
        <dbReference type="ARBA" id="ARBA00012513"/>
    </source>
</evidence>
<evidence type="ECO:0000256" key="12">
    <source>
        <dbReference type="ARBA" id="ARBA00022741"/>
    </source>
</evidence>
<dbReference type="OrthoDB" id="2021138at2759"/>
<dbReference type="SMART" id="SM00369">
    <property type="entry name" value="LRR_TYP"/>
    <property type="match status" value="6"/>
</dbReference>
<feature type="domain" description="Protein kinase" evidence="22">
    <location>
        <begin position="707"/>
        <end position="997"/>
    </location>
</feature>
<evidence type="ECO:0000256" key="4">
    <source>
        <dbReference type="ARBA" id="ARBA00022475"/>
    </source>
</evidence>
<comment type="catalytic activity">
    <reaction evidence="18">
        <text>L-threonyl-[protein] + ATP = O-phospho-L-threonyl-[protein] + ADP + H(+)</text>
        <dbReference type="Rhea" id="RHEA:46608"/>
        <dbReference type="Rhea" id="RHEA-COMP:11060"/>
        <dbReference type="Rhea" id="RHEA-COMP:11605"/>
        <dbReference type="ChEBI" id="CHEBI:15378"/>
        <dbReference type="ChEBI" id="CHEBI:30013"/>
        <dbReference type="ChEBI" id="CHEBI:30616"/>
        <dbReference type="ChEBI" id="CHEBI:61977"/>
        <dbReference type="ChEBI" id="CHEBI:456216"/>
        <dbReference type="EC" id="2.7.11.1"/>
    </reaction>
</comment>
<keyword evidence="5" id="KW-0723">Serine/threonine-protein kinase</keyword>
<dbReference type="InParanoid" id="D8QT38"/>
<keyword evidence="9 20" id="KW-0812">Transmembrane</keyword>
<dbReference type="OMA" id="CIPATLC"/>
<comment type="similarity">
    <text evidence="2">Belongs to the protein kinase superfamily. Ser/Thr protein kinase family.</text>
</comment>
<dbReference type="SUPFAM" id="SSF52058">
    <property type="entry name" value="L domain-like"/>
    <property type="match status" value="1"/>
</dbReference>
<dbReference type="SUPFAM" id="SSF52047">
    <property type="entry name" value="RNI-like"/>
    <property type="match status" value="1"/>
</dbReference>
<dbReference type="InterPro" id="IPR055414">
    <property type="entry name" value="LRR_R13L4/SHOC2-like"/>
</dbReference>
<evidence type="ECO:0000256" key="14">
    <source>
        <dbReference type="ARBA" id="ARBA00022840"/>
    </source>
</evidence>
<dbReference type="Pfam" id="PF00069">
    <property type="entry name" value="Pkinase"/>
    <property type="match status" value="1"/>
</dbReference>
<dbReference type="Pfam" id="PF08263">
    <property type="entry name" value="LRRNT_2"/>
    <property type="match status" value="1"/>
</dbReference>
<dbReference type="Gene3D" id="1.10.510.10">
    <property type="entry name" value="Transferase(Phosphotransferase) domain 1"/>
    <property type="match status" value="1"/>
</dbReference>
<feature type="transmembrane region" description="Helical" evidence="20">
    <location>
        <begin position="639"/>
        <end position="663"/>
    </location>
</feature>
<keyword evidence="7" id="KW-0433">Leucine-rich repeat</keyword>
<dbReference type="GO" id="GO:0005524">
    <property type="term" value="F:ATP binding"/>
    <property type="evidence" value="ECO:0007669"/>
    <property type="project" value="UniProtKB-KW"/>
</dbReference>
<comment type="subcellular location">
    <subcellularLocation>
        <location evidence="1">Cell membrane</location>
        <topology evidence="1">Single-pass membrane protein</topology>
    </subcellularLocation>
</comment>
<evidence type="ECO:0000256" key="20">
    <source>
        <dbReference type="SAM" id="Phobius"/>
    </source>
</evidence>
<dbReference type="InterPro" id="IPR008271">
    <property type="entry name" value="Ser/Thr_kinase_AS"/>
</dbReference>